<sequence length="245" mass="27121">MYNFVQYSLFAGLSTDDIRSFVSTLALDRTVLRGVQIVQSSISVAPSVQMMIDQSPFSSSTSDDSSMHFDDNDTADTSNSLPPAATDVMESLAKLRASVDQVQPRKEDIRTFDEQDRVHRALRKDMHDQKNLLSLDLKSTHQKLSAQIAAAAFDTVDVRKEVKEINAKVTTWMGRLLKFEGESGSSRPQPPPDDQTDPAEEVVAVALGKEVAEVEVREEAIGVDLPREDLTVVVVDRSEDHFKIG</sequence>
<evidence type="ECO:0000256" key="1">
    <source>
        <dbReference type="SAM" id="MobiDB-lite"/>
    </source>
</evidence>
<accession>A0A2Z7CAQ0</accession>
<proteinExistence type="predicted"/>
<dbReference type="EMBL" id="KQ999465">
    <property type="protein sequence ID" value="KZV41408.1"/>
    <property type="molecule type" value="Genomic_DNA"/>
</dbReference>
<keyword evidence="3" id="KW-1185">Reference proteome</keyword>
<dbReference type="AlphaFoldDB" id="A0A2Z7CAQ0"/>
<gene>
    <name evidence="2" type="ORF">F511_12136</name>
</gene>
<protein>
    <submittedName>
        <fullName evidence="2">Uncharacterized protein</fullName>
    </submittedName>
</protein>
<feature type="compositionally biased region" description="Low complexity" evidence="1">
    <location>
        <begin position="55"/>
        <end position="64"/>
    </location>
</feature>
<evidence type="ECO:0000313" key="2">
    <source>
        <dbReference type="EMBL" id="KZV41408.1"/>
    </source>
</evidence>
<dbReference type="Proteomes" id="UP000250235">
    <property type="component" value="Unassembled WGS sequence"/>
</dbReference>
<reference evidence="2 3" key="1">
    <citation type="journal article" date="2015" name="Proc. Natl. Acad. Sci. U.S.A.">
        <title>The resurrection genome of Boea hygrometrica: A blueprint for survival of dehydration.</title>
        <authorList>
            <person name="Xiao L."/>
            <person name="Yang G."/>
            <person name="Zhang L."/>
            <person name="Yang X."/>
            <person name="Zhao S."/>
            <person name="Ji Z."/>
            <person name="Zhou Q."/>
            <person name="Hu M."/>
            <person name="Wang Y."/>
            <person name="Chen M."/>
            <person name="Xu Y."/>
            <person name="Jin H."/>
            <person name="Xiao X."/>
            <person name="Hu G."/>
            <person name="Bao F."/>
            <person name="Hu Y."/>
            <person name="Wan P."/>
            <person name="Li L."/>
            <person name="Deng X."/>
            <person name="Kuang T."/>
            <person name="Xiang C."/>
            <person name="Zhu J.K."/>
            <person name="Oliver M.J."/>
            <person name="He Y."/>
        </authorList>
    </citation>
    <scope>NUCLEOTIDE SEQUENCE [LARGE SCALE GENOMIC DNA]</scope>
    <source>
        <strain evidence="3">cv. XS01</strain>
    </source>
</reference>
<organism evidence="2 3">
    <name type="scientific">Dorcoceras hygrometricum</name>
    <dbReference type="NCBI Taxonomy" id="472368"/>
    <lineage>
        <taxon>Eukaryota</taxon>
        <taxon>Viridiplantae</taxon>
        <taxon>Streptophyta</taxon>
        <taxon>Embryophyta</taxon>
        <taxon>Tracheophyta</taxon>
        <taxon>Spermatophyta</taxon>
        <taxon>Magnoliopsida</taxon>
        <taxon>eudicotyledons</taxon>
        <taxon>Gunneridae</taxon>
        <taxon>Pentapetalae</taxon>
        <taxon>asterids</taxon>
        <taxon>lamiids</taxon>
        <taxon>Lamiales</taxon>
        <taxon>Gesneriaceae</taxon>
        <taxon>Didymocarpoideae</taxon>
        <taxon>Trichosporeae</taxon>
        <taxon>Loxocarpinae</taxon>
        <taxon>Dorcoceras</taxon>
    </lineage>
</organism>
<evidence type="ECO:0000313" key="3">
    <source>
        <dbReference type="Proteomes" id="UP000250235"/>
    </source>
</evidence>
<feature type="region of interest" description="Disordered" evidence="1">
    <location>
        <begin position="55"/>
        <end position="84"/>
    </location>
</feature>
<name>A0A2Z7CAQ0_9LAMI</name>
<feature type="region of interest" description="Disordered" evidence="1">
    <location>
        <begin position="180"/>
        <end position="200"/>
    </location>
</feature>